<dbReference type="Pfam" id="PF13579">
    <property type="entry name" value="Glyco_trans_4_4"/>
    <property type="match status" value="1"/>
</dbReference>
<name>A0ABZ1HSB8_STRPH</name>
<evidence type="ECO:0000256" key="3">
    <source>
        <dbReference type="ARBA" id="ARBA00022679"/>
    </source>
</evidence>
<dbReference type="Pfam" id="PF13692">
    <property type="entry name" value="Glyco_trans_1_4"/>
    <property type="match status" value="1"/>
</dbReference>
<reference evidence="6 7" key="1">
    <citation type="submission" date="2022-10" db="EMBL/GenBank/DDBJ databases">
        <title>The complete genomes of actinobacterial strains from the NBC collection.</title>
        <authorList>
            <person name="Joergensen T.S."/>
            <person name="Alvarez Arevalo M."/>
            <person name="Sterndorff E.B."/>
            <person name="Faurdal D."/>
            <person name="Vuksanovic O."/>
            <person name="Mourched A.-S."/>
            <person name="Charusanti P."/>
            <person name="Shaw S."/>
            <person name="Blin K."/>
            <person name="Weber T."/>
        </authorList>
    </citation>
    <scope>NUCLEOTIDE SEQUENCE [LARGE SCALE GENOMIC DNA]</scope>
    <source>
        <strain evidence="6 7">NBC 01752</strain>
    </source>
</reference>
<evidence type="ECO:0000256" key="1">
    <source>
        <dbReference type="ARBA" id="ARBA00021292"/>
    </source>
</evidence>
<dbReference type="CDD" id="cd03801">
    <property type="entry name" value="GT4_PimA-like"/>
    <property type="match status" value="1"/>
</dbReference>
<feature type="domain" description="Aminoglycoside phosphotransferase" evidence="4">
    <location>
        <begin position="446"/>
        <end position="632"/>
    </location>
</feature>
<dbReference type="Pfam" id="PF01636">
    <property type="entry name" value="APH"/>
    <property type="match status" value="1"/>
</dbReference>
<dbReference type="Gene3D" id="3.40.50.2000">
    <property type="entry name" value="Glycogen Phosphorylase B"/>
    <property type="match status" value="2"/>
</dbReference>
<dbReference type="InterPro" id="IPR011009">
    <property type="entry name" value="Kinase-like_dom_sf"/>
</dbReference>
<keyword evidence="2 6" id="KW-0328">Glycosyltransferase</keyword>
<dbReference type="PANTHER" id="PTHR12526:SF600">
    <property type="entry name" value="GLYCOSYL TRANSFERASE GROUP 1"/>
    <property type="match status" value="1"/>
</dbReference>
<protein>
    <recommendedName>
        <fullName evidence="1">D-inositol 3-phosphate glycosyltransferase</fullName>
    </recommendedName>
</protein>
<dbReference type="PANTHER" id="PTHR12526">
    <property type="entry name" value="GLYCOSYLTRANSFERASE"/>
    <property type="match status" value="1"/>
</dbReference>
<gene>
    <name evidence="6" type="ORF">OHB35_14910</name>
</gene>
<dbReference type="PROSITE" id="PS00109">
    <property type="entry name" value="PROTEIN_KINASE_TYR"/>
    <property type="match status" value="1"/>
</dbReference>
<dbReference type="SUPFAM" id="SSF56112">
    <property type="entry name" value="Protein kinase-like (PK-like)"/>
    <property type="match status" value="1"/>
</dbReference>
<evidence type="ECO:0000259" key="4">
    <source>
        <dbReference type="Pfam" id="PF01636"/>
    </source>
</evidence>
<dbReference type="GO" id="GO:0016757">
    <property type="term" value="F:glycosyltransferase activity"/>
    <property type="evidence" value="ECO:0007669"/>
    <property type="project" value="UniProtKB-KW"/>
</dbReference>
<sequence length="698" mass="74069">MLFDTAGFQRSLPLTGAAARTLHLNRHLSKAGAEVTLLLCDLNPRSRPTSHWPFPVLYLRYEALYEDTAPLTAHVKDLAPDVLVMSNTQLTVRYGRALAGATGAALLYEMHDDEAAVARTIGSGEWECRQAAVLQAAAVATADAVIAFTGRDADLATVLRAAAVHVVPCGVEPGPAPLRERETAGSAAFVGNLYYEPNARAAAFLRTRLAPALAPRGGSVDVYGRYPRALRALGTGSTVRLHGPVPDLPSALSTAEVGLAPLDSGGGMKLKVLQYMAAGLPVVGTAEAFAGLPDPGSFALVSSDPSMADMPGLVARLQDDATLRRRLGTAGRQLIETEFSWATAAGLALRAYQSACGIAGTTTAPATGAGDIRELAGRTPYWLHEWRTREEPIMGDTPAPATGREHPVLARLASEIDCARQAAESALDTVFDHAAIVGYGGRSMVFLSKTAVLKIYTHRPTERARREIIGLRLCGQVPGLRVPEVVGHDDVEGALSWVAATRLDGTAPDDIHNQDETRTLGAVAARLHNLPVDALAGLPAFGRNIRPLDVDAHPVRARLSAVLAKIEAVQQASCVSGFVHGDYSARNLLLTPGLPPGVIDFEGCGVGCVYEDLTNLYVQNCLIDGREAALALSGYADEGARLGRTSGLDARHLLWHTARYFRWVLQWAVEIDTALADQITALAPRVLVALEAEGTPQL</sequence>
<keyword evidence="3 6" id="KW-0808">Transferase</keyword>
<dbReference type="SUPFAM" id="SSF53756">
    <property type="entry name" value="UDP-Glycosyltransferase/glycogen phosphorylase"/>
    <property type="match status" value="1"/>
</dbReference>
<evidence type="ECO:0000313" key="7">
    <source>
        <dbReference type="Proteomes" id="UP001340816"/>
    </source>
</evidence>
<keyword evidence="7" id="KW-1185">Reference proteome</keyword>
<feature type="domain" description="Glycosyltransferase subfamily 4-like N-terminal" evidence="5">
    <location>
        <begin position="15"/>
        <end position="170"/>
    </location>
</feature>
<dbReference type="Proteomes" id="UP001340816">
    <property type="component" value="Chromosome"/>
</dbReference>
<dbReference type="InterPro" id="IPR008266">
    <property type="entry name" value="Tyr_kinase_AS"/>
</dbReference>
<dbReference type="InterPro" id="IPR002575">
    <property type="entry name" value="Aminoglycoside_PTrfase"/>
</dbReference>
<accession>A0ABZ1HSB8</accession>
<proteinExistence type="predicted"/>
<dbReference type="EMBL" id="CP109135">
    <property type="protein sequence ID" value="WSD21509.1"/>
    <property type="molecule type" value="Genomic_DNA"/>
</dbReference>
<evidence type="ECO:0000256" key="2">
    <source>
        <dbReference type="ARBA" id="ARBA00022676"/>
    </source>
</evidence>
<organism evidence="6 7">
    <name type="scientific">Streptomyces phaeochromogenes</name>
    <dbReference type="NCBI Taxonomy" id="1923"/>
    <lineage>
        <taxon>Bacteria</taxon>
        <taxon>Bacillati</taxon>
        <taxon>Actinomycetota</taxon>
        <taxon>Actinomycetes</taxon>
        <taxon>Kitasatosporales</taxon>
        <taxon>Streptomycetaceae</taxon>
        <taxon>Streptomyces</taxon>
        <taxon>Streptomyces phaeochromogenes group</taxon>
    </lineage>
</organism>
<dbReference type="InterPro" id="IPR028098">
    <property type="entry name" value="Glyco_trans_4-like_N"/>
</dbReference>
<evidence type="ECO:0000313" key="6">
    <source>
        <dbReference type="EMBL" id="WSD21509.1"/>
    </source>
</evidence>
<evidence type="ECO:0000259" key="5">
    <source>
        <dbReference type="Pfam" id="PF13579"/>
    </source>
</evidence>
<dbReference type="Gene3D" id="3.90.1200.10">
    <property type="match status" value="1"/>
</dbReference>